<dbReference type="Proteomes" id="UP001595528">
    <property type="component" value="Unassembled WGS sequence"/>
</dbReference>
<dbReference type="RefSeq" id="WP_379906346.1">
    <property type="nucleotide sequence ID" value="NZ_JBHRTR010000050.1"/>
</dbReference>
<proteinExistence type="predicted"/>
<dbReference type="Gene3D" id="3.40.50.1820">
    <property type="entry name" value="alpha/beta hydrolase"/>
    <property type="match status" value="1"/>
</dbReference>
<dbReference type="PIRSF" id="PIRSF020818">
    <property type="entry name" value="PHB_depoly_PhaZ"/>
    <property type="match status" value="1"/>
</dbReference>
<evidence type="ECO:0000313" key="3">
    <source>
        <dbReference type="Proteomes" id="UP001595528"/>
    </source>
</evidence>
<accession>A0ABV7L8M4</accession>
<dbReference type="InterPro" id="IPR010915">
    <property type="entry name" value="PHB_depoly_PhaZ"/>
</dbReference>
<evidence type="ECO:0000313" key="2">
    <source>
        <dbReference type="EMBL" id="MFC3230884.1"/>
    </source>
</evidence>
<name>A0ABV7L8M4_9PROT</name>
<reference evidence="3" key="1">
    <citation type="journal article" date="2019" name="Int. J. Syst. Evol. Microbiol.">
        <title>The Global Catalogue of Microorganisms (GCM) 10K type strain sequencing project: providing services to taxonomists for standard genome sequencing and annotation.</title>
        <authorList>
            <consortium name="The Broad Institute Genomics Platform"/>
            <consortium name="The Broad Institute Genome Sequencing Center for Infectious Disease"/>
            <person name="Wu L."/>
            <person name="Ma J."/>
        </authorList>
    </citation>
    <scope>NUCLEOTIDE SEQUENCE [LARGE SCALE GENOMIC DNA]</scope>
    <source>
        <strain evidence="3">KCTC 42964</strain>
    </source>
</reference>
<dbReference type="InterPro" id="IPR051321">
    <property type="entry name" value="PHA/PHB_synthase"/>
</dbReference>
<dbReference type="PANTHER" id="PTHR36837">
    <property type="entry name" value="POLY(3-HYDROXYALKANOATE) POLYMERASE SUBUNIT PHAC"/>
    <property type="match status" value="1"/>
</dbReference>
<feature type="domain" description="PHB de-polymerase C-terminal" evidence="1">
    <location>
        <begin position="205"/>
        <end position="405"/>
    </location>
</feature>
<organism evidence="2 3">
    <name type="scientific">Marinibaculum pumilum</name>
    <dbReference type="NCBI Taxonomy" id="1766165"/>
    <lineage>
        <taxon>Bacteria</taxon>
        <taxon>Pseudomonadati</taxon>
        <taxon>Pseudomonadota</taxon>
        <taxon>Alphaproteobacteria</taxon>
        <taxon>Rhodospirillales</taxon>
        <taxon>Rhodospirillaceae</taxon>
        <taxon>Marinibaculum</taxon>
    </lineage>
</organism>
<evidence type="ECO:0000259" key="1">
    <source>
        <dbReference type="Pfam" id="PF06850"/>
    </source>
</evidence>
<dbReference type="EMBL" id="JBHRTR010000050">
    <property type="protein sequence ID" value="MFC3230884.1"/>
    <property type="molecule type" value="Genomic_DNA"/>
</dbReference>
<keyword evidence="3" id="KW-1185">Reference proteome</keyword>
<protein>
    <submittedName>
        <fullName evidence="2">Polyhydroxyalkanoate depolymerase</fullName>
    </submittedName>
</protein>
<dbReference type="InterPro" id="IPR009656">
    <property type="entry name" value="PHB_depo_C"/>
</dbReference>
<dbReference type="NCBIfam" id="TIGR01849">
    <property type="entry name" value="PHB_depoly_PhaZ"/>
    <property type="match status" value="1"/>
</dbReference>
<dbReference type="PANTHER" id="PTHR36837:SF4">
    <property type="entry name" value="BLR0908 PROTEIN"/>
    <property type="match status" value="1"/>
</dbReference>
<dbReference type="InterPro" id="IPR029058">
    <property type="entry name" value="AB_hydrolase_fold"/>
</dbReference>
<gene>
    <name evidence="2" type="ORF">ACFOGJ_26805</name>
</gene>
<sequence>MLYHLHELQNASMTPWRWAAEANTYAFRNPYNPVSFTPVGRAIAAGSAIFERATRPYGKPVFDLTETEVDGRVVAVRERDVLRRPFCHLKYFKRFGSAFRHDPKILLVAPMSGHYATLLRGTVEALLPNHRVFITDWRDARDVPLSEGAFDLDDYIDYLISFMEFLGPRTTVMAVCQPSVPVLAAVSLMAAQEHPCSPAAMVLMGGPIDTRRNPTAPNDLAQSRSLAWFENTVITRVPLPYLGFMRRVYPGFLQLTGFMTMNLDRHVGAQMKHYRHLVQGDGDSAQAHRDFYDEYLSVMDLPAEFYLQTIQKVFQEHQLPRGVMTSRGRPVDPSRIRRTALMTVEGEKDDISGLGQTEAAQDLCSAIPDGRRLHYVQQGVGHYGVFNGRRWRTEIAPRIAAFIRDVQAAR</sequence>
<dbReference type="Pfam" id="PF06850">
    <property type="entry name" value="PHB_depo_C"/>
    <property type="match status" value="1"/>
</dbReference>
<comment type="caution">
    <text evidence="2">The sequence shown here is derived from an EMBL/GenBank/DDBJ whole genome shotgun (WGS) entry which is preliminary data.</text>
</comment>
<dbReference type="SUPFAM" id="SSF53474">
    <property type="entry name" value="alpha/beta-Hydrolases"/>
    <property type="match status" value="1"/>
</dbReference>